<dbReference type="EMBL" id="BLXT01004839">
    <property type="protein sequence ID" value="GFO17632.1"/>
    <property type="molecule type" value="Genomic_DNA"/>
</dbReference>
<dbReference type="Gene3D" id="2.60.120.260">
    <property type="entry name" value="Galactose-binding domain-like"/>
    <property type="match status" value="1"/>
</dbReference>
<name>A0AAV4BDV2_9GAST</name>
<comment type="caution">
    <text evidence="2">The sequence shown here is derived from an EMBL/GenBank/DDBJ whole genome shotgun (WGS) entry which is preliminary data.</text>
</comment>
<gene>
    <name evidence="2" type="ORF">PoB_004413700</name>
</gene>
<feature type="region of interest" description="Disordered" evidence="1">
    <location>
        <begin position="104"/>
        <end position="158"/>
    </location>
</feature>
<protein>
    <submittedName>
        <fullName evidence="2">Uncharacterized protein</fullName>
    </submittedName>
</protein>
<evidence type="ECO:0000313" key="2">
    <source>
        <dbReference type="EMBL" id="GFO17632.1"/>
    </source>
</evidence>
<keyword evidence="3" id="KW-1185">Reference proteome</keyword>
<proteinExistence type="predicted"/>
<feature type="compositionally biased region" description="Low complexity" evidence="1">
    <location>
        <begin position="140"/>
        <end position="158"/>
    </location>
</feature>
<feature type="compositionally biased region" description="Pro residues" evidence="1">
    <location>
        <begin position="129"/>
        <end position="139"/>
    </location>
</feature>
<dbReference type="Proteomes" id="UP000735302">
    <property type="component" value="Unassembled WGS sequence"/>
</dbReference>
<evidence type="ECO:0000256" key="1">
    <source>
        <dbReference type="SAM" id="MobiDB-lite"/>
    </source>
</evidence>
<dbReference type="AlphaFoldDB" id="A0AAV4BDV2"/>
<feature type="compositionally biased region" description="Low complexity" evidence="1">
    <location>
        <begin position="109"/>
        <end position="128"/>
    </location>
</feature>
<sequence length="158" mass="17413">MLPKHLAISNRVLLIDCCEYRLIGFTLEAFKQTTTKVFTYTDPSPTARSIYTVIVPANITDPIDRIRISKSDASPILTLCEVLIFGASRALDWSNLWRTRSHRLERNNNKNSSSSSNNNNNTTTTTTTTPPPPPPPPPTTTTTTTASKTTAAFATTKQ</sequence>
<organism evidence="2 3">
    <name type="scientific">Plakobranchus ocellatus</name>
    <dbReference type="NCBI Taxonomy" id="259542"/>
    <lineage>
        <taxon>Eukaryota</taxon>
        <taxon>Metazoa</taxon>
        <taxon>Spiralia</taxon>
        <taxon>Lophotrochozoa</taxon>
        <taxon>Mollusca</taxon>
        <taxon>Gastropoda</taxon>
        <taxon>Heterobranchia</taxon>
        <taxon>Euthyneura</taxon>
        <taxon>Panpulmonata</taxon>
        <taxon>Sacoglossa</taxon>
        <taxon>Placobranchoidea</taxon>
        <taxon>Plakobranchidae</taxon>
        <taxon>Plakobranchus</taxon>
    </lineage>
</organism>
<evidence type="ECO:0000313" key="3">
    <source>
        <dbReference type="Proteomes" id="UP000735302"/>
    </source>
</evidence>
<reference evidence="2 3" key="1">
    <citation type="journal article" date="2021" name="Elife">
        <title>Chloroplast acquisition without the gene transfer in kleptoplastic sea slugs, Plakobranchus ocellatus.</title>
        <authorList>
            <person name="Maeda T."/>
            <person name="Takahashi S."/>
            <person name="Yoshida T."/>
            <person name="Shimamura S."/>
            <person name="Takaki Y."/>
            <person name="Nagai Y."/>
            <person name="Toyoda A."/>
            <person name="Suzuki Y."/>
            <person name="Arimoto A."/>
            <person name="Ishii H."/>
            <person name="Satoh N."/>
            <person name="Nishiyama T."/>
            <person name="Hasebe M."/>
            <person name="Maruyama T."/>
            <person name="Minagawa J."/>
            <person name="Obokata J."/>
            <person name="Shigenobu S."/>
        </authorList>
    </citation>
    <scope>NUCLEOTIDE SEQUENCE [LARGE SCALE GENOMIC DNA]</scope>
</reference>
<accession>A0AAV4BDV2</accession>